<proteinExistence type="inferred from homology"/>
<dbReference type="InterPro" id="IPR037066">
    <property type="entry name" value="Plug_dom_sf"/>
</dbReference>
<comment type="subcellular location">
    <subcellularLocation>
        <location evidence="1 8">Cell outer membrane</location>
        <topology evidence="1 8">Multi-pass membrane protein</topology>
    </subcellularLocation>
</comment>
<accession>A0A2P8GI68</accession>
<gene>
    <name evidence="12" type="ORF">CLV60_10135</name>
</gene>
<keyword evidence="2 8" id="KW-0813">Transport</keyword>
<dbReference type="InterPro" id="IPR023996">
    <property type="entry name" value="TonB-dep_OMP_SusC/RagA"/>
</dbReference>
<dbReference type="OrthoDB" id="9768177at2"/>
<dbReference type="InterPro" id="IPR039426">
    <property type="entry name" value="TonB-dep_rcpt-like"/>
</dbReference>
<evidence type="ECO:0000256" key="8">
    <source>
        <dbReference type="PROSITE-ProRule" id="PRU01360"/>
    </source>
</evidence>
<evidence type="ECO:0000256" key="5">
    <source>
        <dbReference type="ARBA" id="ARBA00023077"/>
    </source>
</evidence>
<comment type="caution">
    <text evidence="12">The sequence shown here is derived from an EMBL/GenBank/DDBJ whole genome shotgun (WGS) entry which is preliminary data.</text>
</comment>
<reference evidence="12 13" key="1">
    <citation type="submission" date="2018-03" db="EMBL/GenBank/DDBJ databases">
        <title>Genomic Encyclopedia of Archaeal and Bacterial Type Strains, Phase II (KMG-II): from individual species to whole genera.</title>
        <authorList>
            <person name="Goeker M."/>
        </authorList>
    </citation>
    <scope>NUCLEOTIDE SEQUENCE [LARGE SCALE GENOMIC DNA]</scope>
    <source>
        <strain evidence="12 13">DSM 29057</strain>
    </source>
</reference>
<feature type="domain" description="TonB-dependent receptor plug" evidence="11">
    <location>
        <begin position="147"/>
        <end position="263"/>
    </location>
</feature>
<evidence type="ECO:0000256" key="9">
    <source>
        <dbReference type="RuleBase" id="RU003357"/>
    </source>
</evidence>
<dbReference type="Pfam" id="PF00593">
    <property type="entry name" value="TonB_dep_Rec_b-barrel"/>
    <property type="match status" value="1"/>
</dbReference>
<keyword evidence="4 8" id="KW-0812">Transmembrane</keyword>
<dbReference type="InterPro" id="IPR012910">
    <property type="entry name" value="Plug_dom"/>
</dbReference>
<dbReference type="NCBIfam" id="TIGR04056">
    <property type="entry name" value="OMP_RagA_SusC"/>
    <property type="match status" value="1"/>
</dbReference>
<dbReference type="SUPFAM" id="SSF49464">
    <property type="entry name" value="Carboxypeptidase regulatory domain-like"/>
    <property type="match status" value="1"/>
</dbReference>
<feature type="domain" description="TonB-dependent receptor-like beta-barrel" evidence="10">
    <location>
        <begin position="413"/>
        <end position="994"/>
    </location>
</feature>
<name>A0A2P8GI68_9BACT</name>
<evidence type="ECO:0000256" key="2">
    <source>
        <dbReference type="ARBA" id="ARBA00022448"/>
    </source>
</evidence>
<evidence type="ECO:0000259" key="10">
    <source>
        <dbReference type="Pfam" id="PF00593"/>
    </source>
</evidence>
<protein>
    <submittedName>
        <fullName evidence="12">TonB-linked SusC/RagA family outer membrane protein</fullName>
    </submittedName>
</protein>
<evidence type="ECO:0000313" key="12">
    <source>
        <dbReference type="EMBL" id="PSL33666.1"/>
    </source>
</evidence>
<dbReference type="NCBIfam" id="TIGR04057">
    <property type="entry name" value="SusC_RagA_signa"/>
    <property type="match status" value="1"/>
</dbReference>
<evidence type="ECO:0000256" key="6">
    <source>
        <dbReference type="ARBA" id="ARBA00023136"/>
    </source>
</evidence>
<keyword evidence="3 8" id="KW-1134">Transmembrane beta strand</keyword>
<dbReference type="InterPro" id="IPR023997">
    <property type="entry name" value="TonB-dep_OMP_SusC/RagA_CS"/>
</dbReference>
<organism evidence="12 13">
    <name type="scientific">Dyadobacter jiangsuensis</name>
    <dbReference type="NCBI Taxonomy" id="1591085"/>
    <lineage>
        <taxon>Bacteria</taxon>
        <taxon>Pseudomonadati</taxon>
        <taxon>Bacteroidota</taxon>
        <taxon>Cytophagia</taxon>
        <taxon>Cytophagales</taxon>
        <taxon>Spirosomataceae</taxon>
        <taxon>Dyadobacter</taxon>
    </lineage>
</organism>
<keyword evidence="5 9" id="KW-0798">TonB box</keyword>
<keyword evidence="7 8" id="KW-0998">Cell outer membrane</keyword>
<keyword evidence="6 8" id="KW-0472">Membrane</keyword>
<evidence type="ECO:0000313" key="13">
    <source>
        <dbReference type="Proteomes" id="UP000241964"/>
    </source>
</evidence>
<dbReference type="InterPro" id="IPR008969">
    <property type="entry name" value="CarboxyPept-like_regulatory"/>
</dbReference>
<dbReference type="Pfam" id="PF13715">
    <property type="entry name" value="CarbopepD_reg_2"/>
    <property type="match status" value="1"/>
</dbReference>
<dbReference type="Gene3D" id="2.170.130.10">
    <property type="entry name" value="TonB-dependent receptor, plug domain"/>
    <property type="match status" value="1"/>
</dbReference>
<sequence length="1034" mass="113697">MNYSVYPSFAPAVRQLSKSRELFALIICLLLLLPFTNATAGPGSRSKPGAWALAEIRGTVTDTLGSPIPGVIVRVKSTNNATITDEKGAYKLENVSEGALLVFSMIGYQPQQVIASSGRLDIKLSVSDVSLEAVTITNGYRVTHVAENTSSTGTVGGKALENKPFSTVISSMQGQVAGFTAPVTSGQPGGLVDVRIRGLGSLSLSSSPLFVIDGMIVNSGKLGYNTTTADALAGLNQNDIERIDVLKDAAATALYGARGSTGVIVITTKRGSAGRTQVRLDTEIGVSAAMDPPKAGMPLNASQYAELFRETLTNSNFTPAQVETLAESYGLNSGKSNNWYDLVTRTGKQSQYNVSVNGGSEKSKFFGSLGYFSQDATTIGSDFRKISALLNIDHKINSKVALSAGFNVSNVNQNTPYSSQFSGNPTWAARSLRPFQLAYNEDGSINTTTPGNTNFPGIYNPLWIAEKDKKLLSATKMLGNLKLKWDIVKNLSFSTYTSVDYNGLEETLFLNATMGDGASLKGRSKNYYTRYFNWLSRNQFDYRYDIPGFNNFYVSASVGYEAQKSKEYLLAADGSGFPSAHEDLTALTNAATPLGTYGQYSNYAFTSLYAIGEVNFRNKYAISGSFRRDGSSRFPKANREANFFSVGGTWNVHEEAFFVKQRVLSSLKIRSSYGTTGNANLGNYAWVPQASYSTAYGYAGYNGQQYSSVGNIALKWETSKKFDAGVDIGLANDRFSLTVDYYRNNIDGLIRSIPTSYTTGFTAVSQNVGSMLNYGWEFTLRGDLLRIKDFTWNSNFNLSLNRNKITSLPAGTAVTNGQYYLKEGYSFYTYYMREFAGVDPANGSPLYYTNESRTEKTANIADASLIVQNKQSNPKYTGGFNNLFTYKGINLGVDFNFNLGYWIYGASDLYQTSGTYYTYNKYRFVYDRRWTTPGQVTDVPKMSTTTDNSVSTYRIYKGDHIRFRNLMVGYDFKNLGIFKNLKVSKLHLYGRATNLFTKTFDKRLPFDPEVGFSGFDSQDMLQYRTYTVGVNIGL</sequence>
<dbReference type="EMBL" id="PYAS01000001">
    <property type="protein sequence ID" value="PSL33666.1"/>
    <property type="molecule type" value="Genomic_DNA"/>
</dbReference>
<dbReference type="PROSITE" id="PS52016">
    <property type="entry name" value="TONB_DEPENDENT_REC_3"/>
    <property type="match status" value="1"/>
</dbReference>
<dbReference type="Proteomes" id="UP000241964">
    <property type="component" value="Unassembled WGS sequence"/>
</dbReference>
<evidence type="ECO:0000256" key="1">
    <source>
        <dbReference type="ARBA" id="ARBA00004571"/>
    </source>
</evidence>
<keyword evidence="13" id="KW-1185">Reference proteome</keyword>
<dbReference type="RefSeq" id="WP_106593376.1">
    <property type="nucleotide sequence ID" value="NZ_PYAS01000001.1"/>
</dbReference>
<dbReference type="Gene3D" id="2.40.170.20">
    <property type="entry name" value="TonB-dependent receptor, beta-barrel domain"/>
    <property type="match status" value="1"/>
</dbReference>
<dbReference type="InterPro" id="IPR036942">
    <property type="entry name" value="Beta-barrel_TonB_sf"/>
</dbReference>
<comment type="similarity">
    <text evidence="8 9">Belongs to the TonB-dependent receptor family.</text>
</comment>
<dbReference type="Pfam" id="PF07715">
    <property type="entry name" value="Plug"/>
    <property type="match status" value="1"/>
</dbReference>
<dbReference type="AlphaFoldDB" id="A0A2P8GI68"/>
<evidence type="ECO:0000259" key="11">
    <source>
        <dbReference type="Pfam" id="PF07715"/>
    </source>
</evidence>
<dbReference type="InterPro" id="IPR000531">
    <property type="entry name" value="Beta-barrel_TonB"/>
</dbReference>
<dbReference type="GO" id="GO:0009279">
    <property type="term" value="C:cell outer membrane"/>
    <property type="evidence" value="ECO:0007669"/>
    <property type="project" value="UniProtKB-SubCell"/>
</dbReference>
<dbReference type="Gene3D" id="2.60.40.1120">
    <property type="entry name" value="Carboxypeptidase-like, regulatory domain"/>
    <property type="match status" value="1"/>
</dbReference>
<evidence type="ECO:0000256" key="4">
    <source>
        <dbReference type="ARBA" id="ARBA00022692"/>
    </source>
</evidence>
<dbReference type="SUPFAM" id="SSF56935">
    <property type="entry name" value="Porins"/>
    <property type="match status" value="1"/>
</dbReference>
<evidence type="ECO:0000256" key="7">
    <source>
        <dbReference type="ARBA" id="ARBA00023237"/>
    </source>
</evidence>
<evidence type="ECO:0000256" key="3">
    <source>
        <dbReference type="ARBA" id="ARBA00022452"/>
    </source>
</evidence>